<comment type="caution">
    <text evidence="1">The sequence shown here is derived from an EMBL/GenBank/DDBJ whole genome shotgun (WGS) entry which is preliminary data.</text>
</comment>
<name>A0AAV5MVJ8_9ROSI</name>
<dbReference type="AlphaFoldDB" id="A0AAV5MVJ8"/>
<proteinExistence type="predicted"/>
<accession>A0AAV5MVJ8</accession>
<reference evidence="1 2" key="1">
    <citation type="journal article" date="2021" name="Commun. Biol.">
        <title>The genome of Shorea leprosula (Dipterocarpaceae) highlights the ecological relevance of drought in aseasonal tropical rainforests.</title>
        <authorList>
            <person name="Ng K.K.S."/>
            <person name="Kobayashi M.J."/>
            <person name="Fawcett J.A."/>
            <person name="Hatakeyama M."/>
            <person name="Paape T."/>
            <person name="Ng C.H."/>
            <person name="Ang C.C."/>
            <person name="Tnah L.H."/>
            <person name="Lee C.T."/>
            <person name="Nishiyama T."/>
            <person name="Sese J."/>
            <person name="O'Brien M.J."/>
            <person name="Copetti D."/>
            <person name="Mohd Noor M.I."/>
            <person name="Ong R.C."/>
            <person name="Putra M."/>
            <person name="Sireger I.Z."/>
            <person name="Indrioko S."/>
            <person name="Kosugi Y."/>
            <person name="Izuno A."/>
            <person name="Isagi Y."/>
            <person name="Lee S.L."/>
            <person name="Shimizu K.K."/>
        </authorList>
    </citation>
    <scope>NUCLEOTIDE SEQUENCE [LARGE SCALE GENOMIC DNA]</scope>
    <source>
        <strain evidence="1">214</strain>
    </source>
</reference>
<evidence type="ECO:0000313" key="2">
    <source>
        <dbReference type="Proteomes" id="UP001054252"/>
    </source>
</evidence>
<protein>
    <submittedName>
        <fullName evidence="1">Uncharacterized protein</fullName>
    </submittedName>
</protein>
<dbReference type="Proteomes" id="UP001054252">
    <property type="component" value="Unassembled WGS sequence"/>
</dbReference>
<dbReference type="EMBL" id="BPVZ01001103">
    <property type="protein sequence ID" value="GKV53134.1"/>
    <property type="molecule type" value="Genomic_DNA"/>
</dbReference>
<organism evidence="1 2">
    <name type="scientific">Rubroshorea leprosula</name>
    <dbReference type="NCBI Taxonomy" id="152421"/>
    <lineage>
        <taxon>Eukaryota</taxon>
        <taxon>Viridiplantae</taxon>
        <taxon>Streptophyta</taxon>
        <taxon>Embryophyta</taxon>
        <taxon>Tracheophyta</taxon>
        <taxon>Spermatophyta</taxon>
        <taxon>Magnoliopsida</taxon>
        <taxon>eudicotyledons</taxon>
        <taxon>Gunneridae</taxon>
        <taxon>Pentapetalae</taxon>
        <taxon>rosids</taxon>
        <taxon>malvids</taxon>
        <taxon>Malvales</taxon>
        <taxon>Dipterocarpaceae</taxon>
        <taxon>Rubroshorea</taxon>
    </lineage>
</organism>
<evidence type="ECO:0000313" key="1">
    <source>
        <dbReference type="EMBL" id="GKV53134.1"/>
    </source>
</evidence>
<gene>
    <name evidence="1" type="ORF">SLEP1_g59676</name>
</gene>
<keyword evidence="2" id="KW-1185">Reference proteome</keyword>
<sequence length="39" mass="4363">MFTVLDMLSKMPAELDSKLGQSSQVNQWLNVDLLDKIPG</sequence>